<dbReference type="PANTHER" id="PTHR30115">
    <property type="entry name" value="NITROGEN REGULATORY PROTEIN P-II"/>
    <property type="match status" value="1"/>
</dbReference>
<dbReference type="EMBL" id="LNQP01000065">
    <property type="protein sequence ID" value="KSU86802.1"/>
    <property type="molecule type" value="Genomic_DNA"/>
</dbReference>
<dbReference type="AlphaFoldDB" id="A0A0V8JIA6"/>
<dbReference type="PRINTS" id="PR00340">
    <property type="entry name" value="PIIGLNB"/>
</dbReference>
<dbReference type="InterPro" id="IPR015867">
    <property type="entry name" value="N-reg_PII/ATP_PRibTrfase_C"/>
</dbReference>
<dbReference type="GeneID" id="93681108"/>
<protein>
    <submittedName>
        <fullName evidence="2">Transcriptional regulator</fullName>
    </submittedName>
</protein>
<dbReference type="RefSeq" id="WP_025911225.1">
    <property type="nucleotide sequence ID" value="NZ_KQ758680.1"/>
</dbReference>
<dbReference type="GO" id="GO:0006808">
    <property type="term" value="P:regulation of nitrogen utilization"/>
    <property type="evidence" value="ECO:0007669"/>
    <property type="project" value="InterPro"/>
</dbReference>
<dbReference type="InterPro" id="IPR011322">
    <property type="entry name" value="N-reg_PII-like_a/b"/>
</dbReference>
<dbReference type="GO" id="GO:0005829">
    <property type="term" value="C:cytosol"/>
    <property type="evidence" value="ECO:0007669"/>
    <property type="project" value="TreeGrafter"/>
</dbReference>
<dbReference type="InterPro" id="IPR017918">
    <property type="entry name" value="N-reg_PII_CS"/>
</dbReference>
<dbReference type="InterPro" id="IPR002187">
    <property type="entry name" value="N-reg_PII"/>
</dbReference>
<reference evidence="2 3" key="1">
    <citation type="submission" date="2015-11" db="EMBL/GenBank/DDBJ databases">
        <title>Bacillus caseinolyticus sp nov.</title>
        <authorList>
            <person name="Dastager S.G."/>
            <person name="Mawlankar R."/>
        </authorList>
    </citation>
    <scope>NUCLEOTIDE SEQUENCE [LARGE SCALE GENOMIC DNA]</scope>
    <source>
        <strain evidence="2 3">SGD-V-76</strain>
    </source>
</reference>
<proteinExistence type="inferred from homology"/>
<dbReference type="PANTHER" id="PTHR30115:SF11">
    <property type="entry name" value="NITROGEN REGULATORY PROTEIN P-II HOMOLOG"/>
    <property type="match status" value="1"/>
</dbReference>
<evidence type="ECO:0000256" key="1">
    <source>
        <dbReference type="RuleBase" id="RU003936"/>
    </source>
</evidence>
<evidence type="ECO:0000313" key="3">
    <source>
        <dbReference type="Proteomes" id="UP000053681"/>
    </source>
</evidence>
<keyword evidence="3" id="KW-1185">Reference proteome</keyword>
<dbReference type="SUPFAM" id="SSF54913">
    <property type="entry name" value="GlnB-like"/>
    <property type="match status" value="1"/>
</dbReference>
<gene>
    <name evidence="2" type="ORF">AS180_16500</name>
</gene>
<evidence type="ECO:0000313" key="2">
    <source>
        <dbReference type="EMBL" id="KSU86802.1"/>
    </source>
</evidence>
<dbReference type="GO" id="GO:0005524">
    <property type="term" value="F:ATP binding"/>
    <property type="evidence" value="ECO:0007669"/>
    <property type="project" value="TreeGrafter"/>
</dbReference>
<dbReference type="Proteomes" id="UP000053681">
    <property type="component" value="Unassembled WGS sequence"/>
</dbReference>
<dbReference type="PROSITE" id="PS51343">
    <property type="entry name" value="PII_GLNB_DOM"/>
    <property type="match status" value="1"/>
</dbReference>
<dbReference type="Pfam" id="PF00543">
    <property type="entry name" value="P-II"/>
    <property type="match status" value="1"/>
</dbReference>
<sequence>MKKVEAIIRPEKFQSLREKLEEVGINGLTVSEVAGCGQQKGEQGLFRGQSFEIKLVPKVKVEMVVEAEHVDEIIKIVQSTCSTNQIGDGKIFVYSVEDAVRIRTGEAGLQAIL</sequence>
<comment type="caution">
    <text evidence="2">The sequence shown here is derived from an EMBL/GenBank/DDBJ whole genome shotgun (WGS) entry which is preliminary data.</text>
</comment>
<accession>A0A0V8JIA6</accession>
<organism evidence="2 3">
    <name type="scientific">Priestia veravalensis</name>
    <dbReference type="NCBI Taxonomy" id="1414648"/>
    <lineage>
        <taxon>Bacteria</taxon>
        <taxon>Bacillati</taxon>
        <taxon>Bacillota</taxon>
        <taxon>Bacilli</taxon>
        <taxon>Bacillales</taxon>
        <taxon>Bacillaceae</taxon>
        <taxon>Priestia</taxon>
    </lineage>
</organism>
<comment type="similarity">
    <text evidence="1">Belongs to the P(II) protein family.</text>
</comment>
<dbReference type="GO" id="GO:0030234">
    <property type="term" value="F:enzyme regulator activity"/>
    <property type="evidence" value="ECO:0007669"/>
    <property type="project" value="InterPro"/>
</dbReference>
<dbReference type="PROSITE" id="PS00638">
    <property type="entry name" value="PII_GLNB_CTER"/>
    <property type="match status" value="1"/>
</dbReference>
<name>A0A0V8JIA6_9BACI</name>
<dbReference type="SMART" id="SM00938">
    <property type="entry name" value="P-II"/>
    <property type="match status" value="1"/>
</dbReference>
<dbReference type="Gene3D" id="3.30.70.120">
    <property type="match status" value="1"/>
</dbReference>